<comment type="cofactor">
    <cofactor evidence="16">
        <name>NH4(+)</name>
        <dbReference type="ChEBI" id="CHEBI:28938"/>
    </cofactor>
    <cofactor evidence="16">
        <name>K(+)</name>
        <dbReference type="ChEBI" id="CHEBI:29103"/>
    </cofactor>
    <text evidence="16">A monovalent cation. Ammonium or potassium.</text>
</comment>
<dbReference type="EC" id="2.7.1.33" evidence="6 16"/>
<comment type="caution">
    <text evidence="17">The sequence shown here is derived from an EMBL/GenBank/DDBJ whole genome shotgun (WGS) entry which is preliminary data.</text>
</comment>
<keyword evidence="11 16" id="KW-0067">ATP-binding</keyword>
<protein>
    <recommendedName>
        <fullName evidence="15 16">Type III pantothenate kinase</fullName>
        <ecNumber evidence="6 16">2.7.1.33</ecNumber>
    </recommendedName>
    <alternativeName>
        <fullName evidence="16">PanK-III</fullName>
    </alternativeName>
    <alternativeName>
        <fullName evidence="16">Pantothenic acid kinase</fullName>
    </alternativeName>
</protein>
<keyword evidence="7 16" id="KW-0963">Cytoplasm</keyword>
<dbReference type="InterPro" id="IPR004619">
    <property type="entry name" value="Type_III_PanK"/>
</dbReference>
<gene>
    <name evidence="16" type="primary">coaX</name>
    <name evidence="17" type="ORF">EH55_13600</name>
</gene>
<comment type="caution">
    <text evidence="16">Lacks conserved residue(s) required for the propagation of feature annotation.</text>
</comment>
<dbReference type="GO" id="GO:0015937">
    <property type="term" value="P:coenzyme A biosynthetic process"/>
    <property type="evidence" value="ECO:0007669"/>
    <property type="project" value="UniProtKB-UniRule"/>
</dbReference>
<evidence type="ECO:0000256" key="2">
    <source>
        <dbReference type="ARBA" id="ARBA00001958"/>
    </source>
</evidence>
<keyword evidence="16" id="KW-0479">Metal-binding</keyword>
<evidence type="ECO:0000256" key="11">
    <source>
        <dbReference type="ARBA" id="ARBA00022840"/>
    </source>
</evidence>
<dbReference type="CDD" id="cd24015">
    <property type="entry name" value="ASKHA_NBD_PanK-III"/>
    <property type="match status" value="1"/>
</dbReference>
<accession>A0A073ITE6</accession>
<evidence type="ECO:0000313" key="17">
    <source>
        <dbReference type="EMBL" id="KEJ93024.1"/>
    </source>
</evidence>
<evidence type="ECO:0000256" key="1">
    <source>
        <dbReference type="ARBA" id="ARBA00001206"/>
    </source>
</evidence>
<keyword evidence="9 16" id="KW-0547">Nucleotide-binding</keyword>
<dbReference type="InterPro" id="IPR043129">
    <property type="entry name" value="ATPase_NBD"/>
</dbReference>
<dbReference type="NCBIfam" id="TIGR00671">
    <property type="entry name" value="baf"/>
    <property type="match status" value="1"/>
</dbReference>
<comment type="cofactor">
    <cofactor evidence="2">
        <name>K(+)</name>
        <dbReference type="ChEBI" id="CHEBI:29103"/>
    </cofactor>
</comment>
<dbReference type="PATRIC" id="fig|2754.20.peg.1823"/>
<evidence type="ECO:0000256" key="4">
    <source>
        <dbReference type="ARBA" id="ARBA00005225"/>
    </source>
</evidence>
<keyword evidence="10 16" id="KW-0418">Kinase</keyword>
<dbReference type="STRING" id="2754.EH55_13600"/>
<feature type="active site" description="Proton acceptor" evidence="16">
    <location>
        <position position="108"/>
    </location>
</feature>
<dbReference type="GO" id="GO:0046872">
    <property type="term" value="F:metal ion binding"/>
    <property type="evidence" value="ECO:0007669"/>
    <property type="project" value="UniProtKB-KW"/>
</dbReference>
<evidence type="ECO:0000256" key="10">
    <source>
        <dbReference type="ARBA" id="ARBA00022777"/>
    </source>
</evidence>
<dbReference type="Pfam" id="PF03309">
    <property type="entry name" value="Pan_kinase"/>
    <property type="match status" value="1"/>
</dbReference>
<dbReference type="NCBIfam" id="NF009848">
    <property type="entry name" value="PRK13318.1-6"/>
    <property type="match status" value="1"/>
</dbReference>
<dbReference type="GO" id="GO:0004594">
    <property type="term" value="F:pantothenate kinase activity"/>
    <property type="evidence" value="ECO:0007669"/>
    <property type="project" value="UniProtKB-UniRule"/>
</dbReference>
<dbReference type="AlphaFoldDB" id="A0A073ITE6"/>
<keyword evidence="13 16" id="KW-0173">Coenzyme A biosynthesis</keyword>
<comment type="subcellular location">
    <subcellularLocation>
        <location evidence="3 16">Cytoplasm</location>
    </subcellularLocation>
</comment>
<comment type="catalytic activity">
    <reaction evidence="1 16">
        <text>(R)-pantothenate + ATP = (R)-4'-phosphopantothenate + ADP + H(+)</text>
        <dbReference type="Rhea" id="RHEA:16373"/>
        <dbReference type="ChEBI" id="CHEBI:10986"/>
        <dbReference type="ChEBI" id="CHEBI:15378"/>
        <dbReference type="ChEBI" id="CHEBI:29032"/>
        <dbReference type="ChEBI" id="CHEBI:30616"/>
        <dbReference type="ChEBI" id="CHEBI:456216"/>
        <dbReference type="EC" id="2.7.1.33"/>
    </reaction>
</comment>
<dbReference type="HAMAP" id="MF_01274">
    <property type="entry name" value="Pantothen_kinase_3"/>
    <property type="match status" value="1"/>
</dbReference>
<evidence type="ECO:0000256" key="6">
    <source>
        <dbReference type="ARBA" id="ARBA00012102"/>
    </source>
</evidence>
<keyword evidence="18" id="KW-1185">Reference proteome</keyword>
<name>A0A073ITE6_9BACT</name>
<keyword evidence="8 16" id="KW-0808">Transferase</keyword>
<dbReference type="PANTHER" id="PTHR34265:SF1">
    <property type="entry name" value="TYPE III PANTOTHENATE KINASE"/>
    <property type="match status" value="1"/>
</dbReference>
<dbReference type="NCBIfam" id="NF009855">
    <property type="entry name" value="PRK13321.1"/>
    <property type="match status" value="1"/>
</dbReference>
<evidence type="ECO:0000313" key="18">
    <source>
        <dbReference type="Proteomes" id="UP000027665"/>
    </source>
</evidence>
<evidence type="ECO:0000256" key="12">
    <source>
        <dbReference type="ARBA" id="ARBA00022958"/>
    </source>
</evidence>
<evidence type="ECO:0000256" key="15">
    <source>
        <dbReference type="ARBA" id="ARBA00040883"/>
    </source>
</evidence>
<dbReference type="PANTHER" id="PTHR34265">
    <property type="entry name" value="TYPE III PANTOTHENATE KINASE"/>
    <property type="match status" value="1"/>
</dbReference>
<dbReference type="GO" id="GO:0005524">
    <property type="term" value="F:ATP binding"/>
    <property type="evidence" value="ECO:0007669"/>
    <property type="project" value="UniProtKB-UniRule"/>
</dbReference>
<dbReference type="Proteomes" id="UP000027665">
    <property type="component" value="Unassembled WGS sequence"/>
</dbReference>
<feature type="binding site" evidence="16">
    <location>
        <position position="128"/>
    </location>
    <ligand>
        <name>K(+)</name>
        <dbReference type="ChEBI" id="CHEBI:29103"/>
    </ligand>
</feature>
<dbReference type="SUPFAM" id="SSF53067">
    <property type="entry name" value="Actin-like ATPase domain"/>
    <property type="match status" value="2"/>
</dbReference>
<comment type="similarity">
    <text evidence="14 16">Belongs to the type III pantothenate kinase family.</text>
</comment>
<feature type="binding site" evidence="16">
    <location>
        <position position="183"/>
    </location>
    <ligand>
        <name>substrate</name>
    </ligand>
</feature>
<dbReference type="EMBL" id="JMKI01000008">
    <property type="protein sequence ID" value="KEJ93024.1"/>
    <property type="molecule type" value="Genomic_DNA"/>
</dbReference>
<evidence type="ECO:0000256" key="5">
    <source>
        <dbReference type="ARBA" id="ARBA00011738"/>
    </source>
</evidence>
<evidence type="ECO:0000256" key="3">
    <source>
        <dbReference type="ARBA" id="ARBA00004496"/>
    </source>
</evidence>
<reference evidence="17 18" key="1">
    <citation type="submission" date="2014-04" db="EMBL/GenBank/DDBJ databases">
        <title>Draft Genome Sequence of Synergistes jonesii.</title>
        <authorList>
            <person name="Coil D.A."/>
            <person name="Eisen J.A."/>
            <person name="Holland-Moritz H.E."/>
        </authorList>
    </citation>
    <scope>NUCLEOTIDE SEQUENCE [LARGE SCALE GENOMIC DNA]</scope>
    <source>
        <strain evidence="17 18">78-1</strain>
    </source>
</reference>
<proteinExistence type="inferred from homology"/>
<sequence length="256" mass="27287">MLLVFDIGNTNTVMGIYDGRELLKEWRLTSKKQTSDEVGFMLLGLLSSAGIAKEDIKGAVFGSVVPSLDETFREGVREYIGVDCLRVSTRMDTGLKIKMKNPTGLGADRLLNAVSGIEKYGVPLIIVDLGTAITFDVISQEGAYVGGVIAPGMELGMESLFARTAKLPQIELAAPASVIGGNTIEAIQSGIVYGTVGMVEKVIEGISKELGTKCRVVATGGHAPIIAKHSGCIDSVDQWLTLDGLRIYYERNCAGK</sequence>
<dbReference type="UniPathway" id="UPA00241">
    <property type="reaction ID" value="UER00352"/>
</dbReference>
<comment type="pathway">
    <text evidence="4 16">Cofactor biosynthesis; coenzyme A biosynthesis; CoA from (R)-pantothenate: step 1/5.</text>
</comment>
<dbReference type="OrthoDB" id="9804707at2"/>
<dbReference type="RefSeq" id="WP_037974705.1">
    <property type="nucleotide sequence ID" value="NZ_JAWRIX010000014.1"/>
</dbReference>
<dbReference type="GeneID" id="90982923"/>
<evidence type="ECO:0000256" key="14">
    <source>
        <dbReference type="ARBA" id="ARBA00038036"/>
    </source>
</evidence>
<keyword evidence="12 16" id="KW-0630">Potassium</keyword>
<evidence type="ECO:0000256" key="9">
    <source>
        <dbReference type="ARBA" id="ARBA00022741"/>
    </source>
</evidence>
<dbReference type="Gene3D" id="3.30.420.40">
    <property type="match status" value="2"/>
</dbReference>
<evidence type="ECO:0000256" key="13">
    <source>
        <dbReference type="ARBA" id="ARBA00022993"/>
    </source>
</evidence>
<dbReference type="eggNOG" id="COG1521">
    <property type="taxonomic scope" value="Bacteria"/>
</dbReference>
<feature type="binding site" evidence="16">
    <location>
        <begin position="6"/>
        <end position="13"/>
    </location>
    <ligand>
        <name>ATP</name>
        <dbReference type="ChEBI" id="CHEBI:30616"/>
    </ligand>
</feature>
<evidence type="ECO:0000256" key="16">
    <source>
        <dbReference type="HAMAP-Rule" id="MF_01274"/>
    </source>
</evidence>
<evidence type="ECO:0000256" key="7">
    <source>
        <dbReference type="ARBA" id="ARBA00022490"/>
    </source>
</evidence>
<feature type="binding site" evidence="16">
    <location>
        <begin position="106"/>
        <end position="109"/>
    </location>
    <ligand>
        <name>substrate</name>
    </ligand>
</feature>
<comment type="function">
    <text evidence="16">Catalyzes the phosphorylation of pantothenate (Pan), the first step in CoA biosynthesis.</text>
</comment>
<comment type="subunit">
    <text evidence="5 16">Homodimer.</text>
</comment>
<dbReference type="GO" id="GO:0005737">
    <property type="term" value="C:cytoplasm"/>
    <property type="evidence" value="ECO:0007669"/>
    <property type="project" value="UniProtKB-SubCell"/>
</dbReference>
<organism evidence="17 18">
    <name type="scientific">Synergistes jonesii</name>
    <dbReference type="NCBI Taxonomy" id="2754"/>
    <lineage>
        <taxon>Bacteria</taxon>
        <taxon>Thermotogati</taxon>
        <taxon>Synergistota</taxon>
        <taxon>Synergistia</taxon>
        <taxon>Synergistales</taxon>
        <taxon>Synergistaceae</taxon>
        <taxon>Synergistes</taxon>
    </lineage>
</organism>
<feature type="binding site" evidence="16">
    <location>
        <position position="131"/>
    </location>
    <ligand>
        <name>ATP</name>
        <dbReference type="ChEBI" id="CHEBI:30616"/>
    </ligand>
</feature>
<evidence type="ECO:0000256" key="8">
    <source>
        <dbReference type="ARBA" id="ARBA00022679"/>
    </source>
</evidence>